<evidence type="ECO:0000256" key="2">
    <source>
        <dbReference type="SAM" id="SignalP"/>
    </source>
</evidence>
<name>A0AAV5RT55_MAUHU</name>
<feature type="domain" description="PA14" evidence="3">
    <location>
        <begin position="56"/>
        <end position="217"/>
    </location>
</feature>
<keyword evidence="2" id="KW-0732">Signal</keyword>
<evidence type="ECO:0000256" key="1">
    <source>
        <dbReference type="SAM" id="MobiDB-lite"/>
    </source>
</evidence>
<dbReference type="Pfam" id="PF10528">
    <property type="entry name" value="GLEYA"/>
    <property type="match status" value="1"/>
</dbReference>
<accession>A0AAV5RT55</accession>
<reference evidence="4 5" key="1">
    <citation type="journal article" date="2023" name="Elife">
        <title>Identification of key yeast species and microbe-microbe interactions impacting larval growth of Drosophila in the wild.</title>
        <authorList>
            <person name="Mure A."/>
            <person name="Sugiura Y."/>
            <person name="Maeda R."/>
            <person name="Honda K."/>
            <person name="Sakurai N."/>
            <person name="Takahashi Y."/>
            <person name="Watada M."/>
            <person name="Katoh T."/>
            <person name="Gotoh A."/>
            <person name="Gotoh Y."/>
            <person name="Taniguchi I."/>
            <person name="Nakamura K."/>
            <person name="Hayashi T."/>
            <person name="Katayama T."/>
            <person name="Uemura T."/>
            <person name="Hattori Y."/>
        </authorList>
    </citation>
    <scope>NUCLEOTIDE SEQUENCE [LARGE SCALE GENOMIC DNA]</scope>
    <source>
        <strain evidence="4 5">KH-74</strain>
    </source>
</reference>
<comment type="caution">
    <text evidence="4">The sequence shown here is derived from an EMBL/GenBank/DDBJ whole genome shotgun (WGS) entry which is preliminary data.</text>
</comment>
<gene>
    <name evidence="4" type="ORF">DAKH74_010290</name>
</gene>
<dbReference type="AlphaFoldDB" id="A0AAV5RT55"/>
<keyword evidence="5" id="KW-1185">Reference proteome</keyword>
<protein>
    <recommendedName>
        <fullName evidence="3">PA14 domain-containing protein</fullName>
    </recommendedName>
</protein>
<proteinExistence type="predicted"/>
<evidence type="ECO:0000313" key="5">
    <source>
        <dbReference type="Proteomes" id="UP001377567"/>
    </source>
</evidence>
<dbReference type="PROSITE" id="PS51820">
    <property type="entry name" value="PA14"/>
    <property type="match status" value="1"/>
</dbReference>
<sequence>MITQVFLVLFCTLISSAWAEIVDCKMNWVSPSQQGFYYELYPLPLNGRPSGYDGQSMQQIINWQGFNESPLFKGVETDMNFDVVGNYGPNDTADGQIYGNNITVSNFTMMGRGWIIVPTNGIYTFSITADYAAGIRITNYTANYCANPYDASANRQFAISSYPTWPQNQTTTQSVYLDAGFPYMIQLAYIHVNGNPKLDISMTDPDGVYYDGIGDFVEEFDLYNPYDLVTNGYVRFIDNITVGYSGNSTTMLSLSSTGTIYDWTNITVTTFYIYGTPTPYVSTTPISSGMSSSSVATSMVSDTAGNSSSTLSEYTGSQSVNASTCTSTSNSVLSVSNVTSAAINGTALISSSEQPSSSSALSSSIAVVTSSAFVVQPRSGGLSESSSVVTSSEAAAPAVSSSVEVSSSVVSSLAASVSSAGLYSNESSSGVSSVPFVGSFQGMSLAYSQSQSHPVTASVESVGSVSSASASPVTPVTSAASSSDNGLQGIAAGSESAPAVAQGASVQQSVQQSVLAVTTVVTETINGVVEVIPTTVFTTVIAGSEEALAGEPRNGQAGAGAAATGAVTGAGAISGTGATAGAVAGNAAGAVAGNAAGAVAGNAAGGVAGTAAVAGSYSVESGAYKPGEPGLQGQTVAGGQPTAAAYKPGSSGANSGTRPTVLPEANYANTLPLGLSSAVLPIALFAMIFW</sequence>
<evidence type="ECO:0000259" key="3">
    <source>
        <dbReference type="PROSITE" id="PS51820"/>
    </source>
</evidence>
<feature type="compositionally biased region" description="Low complexity" evidence="1">
    <location>
        <begin position="467"/>
        <end position="483"/>
    </location>
</feature>
<feature type="chain" id="PRO_5043663602" description="PA14 domain-containing protein" evidence="2">
    <location>
        <begin position="20"/>
        <end position="690"/>
    </location>
</feature>
<dbReference type="InterPro" id="IPR018871">
    <property type="entry name" value="GLEYA_adhesin_domain"/>
</dbReference>
<evidence type="ECO:0000313" key="4">
    <source>
        <dbReference type="EMBL" id="GMM54413.1"/>
    </source>
</evidence>
<organism evidence="4 5">
    <name type="scientific">Maudiozyma humilis</name>
    <name type="common">Sour dough yeast</name>
    <name type="synonym">Kazachstania humilis</name>
    <dbReference type="NCBI Taxonomy" id="51915"/>
    <lineage>
        <taxon>Eukaryota</taxon>
        <taxon>Fungi</taxon>
        <taxon>Dikarya</taxon>
        <taxon>Ascomycota</taxon>
        <taxon>Saccharomycotina</taxon>
        <taxon>Saccharomycetes</taxon>
        <taxon>Saccharomycetales</taxon>
        <taxon>Saccharomycetaceae</taxon>
        <taxon>Maudiozyma</taxon>
    </lineage>
</organism>
<dbReference type="EMBL" id="BTGD01000003">
    <property type="protein sequence ID" value="GMM54413.1"/>
    <property type="molecule type" value="Genomic_DNA"/>
</dbReference>
<dbReference type="InterPro" id="IPR037524">
    <property type="entry name" value="PA14/GLEYA"/>
</dbReference>
<dbReference type="Proteomes" id="UP001377567">
    <property type="component" value="Unassembled WGS sequence"/>
</dbReference>
<feature type="signal peptide" evidence="2">
    <location>
        <begin position="1"/>
        <end position="19"/>
    </location>
</feature>
<feature type="region of interest" description="Disordered" evidence="1">
    <location>
        <begin position="467"/>
        <end position="487"/>
    </location>
</feature>
<dbReference type="Gene3D" id="2.60.120.1560">
    <property type="match status" value="1"/>
</dbReference>
<feature type="region of interest" description="Disordered" evidence="1">
    <location>
        <begin position="628"/>
        <end position="658"/>
    </location>
</feature>